<evidence type="ECO:0000256" key="2">
    <source>
        <dbReference type="SAM" id="Phobius"/>
    </source>
</evidence>
<evidence type="ECO:0000256" key="1">
    <source>
        <dbReference type="SAM" id="MobiDB-lite"/>
    </source>
</evidence>
<feature type="region of interest" description="Disordered" evidence="1">
    <location>
        <begin position="31"/>
        <end position="98"/>
    </location>
</feature>
<dbReference type="RefSeq" id="WP_379769680.1">
    <property type="nucleotide sequence ID" value="NZ_JBHSXI010000016.1"/>
</dbReference>
<keyword evidence="2" id="KW-0812">Transmembrane</keyword>
<sequence length="200" mass="19947">MELSRRGVLGGIGSAFAIGAIGFVGAVTVSDDADGGTEAGGDGTVDGAGTGEDGAGAGEDGGGDGSVAADPDAPFAARLLDGSGADGEDGDDADSRDLFDAGDLSRVQGVVSEDGEHLVYVALGDGAIETVQERLAESGAVDDPDRFVVSMSLDGTEVRRVEFDEERVAALTDDEWGGVLTLPFGQESVAADVYESLAAS</sequence>
<comment type="caution">
    <text evidence="3">The sequence shown here is derived from an EMBL/GenBank/DDBJ whole genome shotgun (WGS) entry which is preliminary data.</text>
</comment>
<keyword evidence="2" id="KW-1133">Transmembrane helix</keyword>
<protein>
    <submittedName>
        <fullName evidence="3">Uncharacterized protein</fullName>
    </submittedName>
</protein>
<evidence type="ECO:0000313" key="3">
    <source>
        <dbReference type="EMBL" id="MFC6890127.1"/>
    </source>
</evidence>
<name>A0ABD5US04_9EURY</name>
<evidence type="ECO:0000313" key="4">
    <source>
        <dbReference type="Proteomes" id="UP001596333"/>
    </source>
</evidence>
<dbReference type="EMBL" id="JBHSXI010000016">
    <property type="protein sequence ID" value="MFC6890127.1"/>
    <property type="molecule type" value="Genomic_DNA"/>
</dbReference>
<feature type="compositionally biased region" description="Gly residues" evidence="1">
    <location>
        <begin position="37"/>
        <end position="65"/>
    </location>
</feature>
<gene>
    <name evidence="3" type="ORF">ACFQEY_14065</name>
</gene>
<organism evidence="3 4">
    <name type="scientific">Halorubrum trueperi</name>
    <dbReference type="NCBI Taxonomy" id="2004704"/>
    <lineage>
        <taxon>Archaea</taxon>
        <taxon>Methanobacteriati</taxon>
        <taxon>Methanobacteriota</taxon>
        <taxon>Stenosarchaea group</taxon>
        <taxon>Halobacteria</taxon>
        <taxon>Halobacteriales</taxon>
        <taxon>Haloferacaceae</taxon>
        <taxon>Halorubrum</taxon>
    </lineage>
</organism>
<dbReference type="AlphaFoldDB" id="A0ABD5US04"/>
<reference evidence="3 4" key="1">
    <citation type="journal article" date="2019" name="Int. J. Syst. Evol. Microbiol.">
        <title>The Global Catalogue of Microorganisms (GCM) 10K type strain sequencing project: providing services to taxonomists for standard genome sequencing and annotation.</title>
        <authorList>
            <consortium name="The Broad Institute Genomics Platform"/>
            <consortium name="The Broad Institute Genome Sequencing Center for Infectious Disease"/>
            <person name="Wu L."/>
            <person name="Ma J."/>
        </authorList>
    </citation>
    <scope>NUCLEOTIDE SEQUENCE [LARGE SCALE GENOMIC DNA]</scope>
    <source>
        <strain evidence="3 4">Y73</strain>
    </source>
</reference>
<feature type="transmembrane region" description="Helical" evidence="2">
    <location>
        <begin position="7"/>
        <end position="29"/>
    </location>
</feature>
<proteinExistence type="predicted"/>
<keyword evidence="2" id="KW-0472">Membrane</keyword>
<keyword evidence="4" id="KW-1185">Reference proteome</keyword>
<dbReference type="Proteomes" id="UP001596333">
    <property type="component" value="Unassembled WGS sequence"/>
</dbReference>
<accession>A0ABD5US04</accession>